<reference evidence="1" key="1">
    <citation type="submission" date="2020-04" db="EMBL/GenBank/DDBJ databases">
        <title>Hybrid Assembly of Korean Phytophthora infestans isolates.</title>
        <authorList>
            <person name="Prokchorchik M."/>
            <person name="Lee Y."/>
            <person name="Seo J."/>
            <person name="Cho J.-H."/>
            <person name="Park Y.-E."/>
            <person name="Jang D.-C."/>
            <person name="Im J.-S."/>
            <person name="Choi J.-G."/>
            <person name="Park H.-J."/>
            <person name="Lee G.-B."/>
            <person name="Lee Y.-G."/>
            <person name="Hong S.-Y."/>
            <person name="Cho K."/>
            <person name="Sohn K.H."/>
        </authorList>
    </citation>
    <scope>NUCLEOTIDE SEQUENCE</scope>
    <source>
        <strain evidence="1">KR_1_A1</strain>
    </source>
</reference>
<dbReference type="EMBL" id="WSZM01000257">
    <property type="protein sequence ID" value="KAF4036929.1"/>
    <property type="molecule type" value="Genomic_DNA"/>
</dbReference>
<organism evidence="1 2">
    <name type="scientific">Phytophthora infestans</name>
    <name type="common">Potato late blight agent</name>
    <name type="synonym">Botrytis infestans</name>
    <dbReference type="NCBI Taxonomy" id="4787"/>
    <lineage>
        <taxon>Eukaryota</taxon>
        <taxon>Sar</taxon>
        <taxon>Stramenopiles</taxon>
        <taxon>Oomycota</taxon>
        <taxon>Peronosporomycetes</taxon>
        <taxon>Peronosporales</taxon>
        <taxon>Peronosporaceae</taxon>
        <taxon>Phytophthora</taxon>
    </lineage>
</organism>
<comment type="caution">
    <text evidence="1">The sequence shown here is derived from an EMBL/GenBank/DDBJ whole genome shotgun (WGS) entry which is preliminary data.</text>
</comment>
<dbReference type="Proteomes" id="UP000602510">
    <property type="component" value="Unassembled WGS sequence"/>
</dbReference>
<name>A0A833T503_PHYIN</name>
<protein>
    <submittedName>
        <fullName evidence="1">Uncharacterized protein</fullName>
    </submittedName>
</protein>
<proteinExistence type="predicted"/>
<accession>A0A833T503</accession>
<sequence length="100" mass="11905">MKTCRHQITGLWLTSVRYLPIERRILVFLTVDQDPYQFRDRIIKIAQQSEEYILEPTKDPFPSFNDRDFPKEKVLNGLRGQKISLVEQWETSKTLPEAPR</sequence>
<evidence type="ECO:0000313" key="2">
    <source>
        <dbReference type="Proteomes" id="UP000602510"/>
    </source>
</evidence>
<dbReference type="AlphaFoldDB" id="A0A833T503"/>
<evidence type="ECO:0000313" key="1">
    <source>
        <dbReference type="EMBL" id="KAF4036929.1"/>
    </source>
</evidence>
<keyword evidence="2" id="KW-1185">Reference proteome</keyword>
<gene>
    <name evidence="1" type="ORF">GN244_ATG11021</name>
</gene>